<gene>
    <name evidence="1" type="ORF">C24_LOCUS17906</name>
</gene>
<evidence type="ECO:0000313" key="1">
    <source>
        <dbReference type="EMBL" id="CAA0395155.1"/>
    </source>
</evidence>
<reference evidence="1 2" key="1">
    <citation type="submission" date="2019-12" db="EMBL/GenBank/DDBJ databases">
        <authorList>
            <person name="Jiao W.-B."/>
            <person name="Schneeberger K."/>
        </authorList>
    </citation>
    <scope>NUCLEOTIDE SEQUENCE [LARGE SCALE GENOMIC DNA]</scope>
    <source>
        <strain evidence="2">cv. C24</strain>
    </source>
</reference>
<organism evidence="1 2">
    <name type="scientific">Arabidopsis thaliana</name>
    <name type="common">Mouse-ear cress</name>
    <dbReference type="NCBI Taxonomy" id="3702"/>
    <lineage>
        <taxon>Eukaryota</taxon>
        <taxon>Viridiplantae</taxon>
        <taxon>Streptophyta</taxon>
        <taxon>Embryophyta</taxon>
        <taxon>Tracheophyta</taxon>
        <taxon>Spermatophyta</taxon>
        <taxon>Magnoliopsida</taxon>
        <taxon>eudicotyledons</taxon>
        <taxon>Gunneridae</taxon>
        <taxon>Pentapetalae</taxon>
        <taxon>rosids</taxon>
        <taxon>malvids</taxon>
        <taxon>Brassicales</taxon>
        <taxon>Brassicaceae</taxon>
        <taxon>Camelineae</taxon>
        <taxon>Arabidopsis</taxon>
    </lineage>
</organism>
<name>A0A5S9XTW5_ARATH</name>
<dbReference type="EMBL" id="CACSHJ010000095">
    <property type="protein sequence ID" value="CAA0395155.1"/>
    <property type="molecule type" value="Genomic_DNA"/>
</dbReference>
<dbReference type="Proteomes" id="UP000434276">
    <property type="component" value="Unassembled WGS sequence"/>
</dbReference>
<dbReference type="AlphaFoldDB" id="A0A5S9XTW5"/>
<accession>A0A5S9XTW5</accession>
<evidence type="ECO:0000313" key="2">
    <source>
        <dbReference type="Proteomes" id="UP000434276"/>
    </source>
</evidence>
<protein>
    <submittedName>
        <fullName evidence="1">Uncharacterized protein</fullName>
    </submittedName>
</protein>
<proteinExistence type="predicted"/>
<sequence length="61" mass="6665">MTRAFVQHLMTLLAKIVDSGLASVRNQLASSAVISGFSSDMDGFFNIFGRLPSGIYWLPTQ</sequence>